<accession>A0A2P2KFH6</accession>
<sequence>MFRGFPVWLKYVHGISFRTDNGPFKVCHVLLPCSSKSFT</sequence>
<dbReference type="EMBL" id="GGEC01023989">
    <property type="protein sequence ID" value="MBX04473.1"/>
    <property type="molecule type" value="Transcribed_RNA"/>
</dbReference>
<organism evidence="1">
    <name type="scientific">Rhizophora mucronata</name>
    <name type="common">Asiatic mangrove</name>
    <dbReference type="NCBI Taxonomy" id="61149"/>
    <lineage>
        <taxon>Eukaryota</taxon>
        <taxon>Viridiplantae</taxon>
        <taxon>Streptophyta</taxon>
        <taxon>Embryophyta</taxon>
        <taxon>Tracheophyta</taxon>
        <taxon>Spermatophyta</taxon>
        <taxon>Magnoliopsida</taxon>
        <taxon>eudicotyledons</taxon>
        <taxon>Gunneridae</taxon>
        <taxon>Pentapetalae</taxon>
        <taxon>rosids</taxon>
        <taxon>fabids</taxon>
        <taxon>Malpighiales</taxon>
        <taxon>Rhizophoraceae</taxon>
        <taxon>Rhizophora</taxon>
    </lineage>
</organism>
<name>A0A2P2KFH6_RHIMU</name>
<reference evidence="1" key="1">
    <citation type="submission" date="2018-02" db="EMBL/GenBank/DDBJ databases">
        <title>Rhizophora mucronata_Transcriptome.</title>
        <authorList>
            <person name="Meera S.P."/>
            <person name="Sreeshan A."/>
            <person name="Augustine A."/>
        </authorList>
    </citation>
    <scope>NUCLEOTIDE SEQUENCE</scope>
    <source>
        <tissue evidence="1">Leaf</tissue>
    </source>
</reference>
<dbReference type="AlphaFoldDB" id="A0A2P2KFH6"/>
<proteinExistence type="predicted"/>
<evidence type="ECO:0000313" key="1">
    <source>
        <dbReference type="EMBL" id="MBX04473.1"/>
    </source>
</evidence>
<protein>
    <submittedName>
        <fullName evidence="1">Beta-galactosidase 5-like</fullName>
    </submittedName>
</protein>